<sequence length="190" mass="21861">MSSKVALVFDNGEYSVIVNDTVIYTNKKIDEAYKQFEKTIKNNAGVQDTSWESISDSAKSFQLEGLEVEDTYKNMSFRNLKYFHNTGKLFYTGKGEMFPLNGGYRLFSFILKIVANKQLEDPEALLEICVKAMNSGVNYRTTEFSFILTSPAFNYGNVEYNFYTKEMHKGTSRDMEGFETFKAYVLEIIK</sequence>
<protein>
    <submittedName>
        <fullName evidence="1">Uncharacterized protein</fullName>
    </submittedName>
</protein>
<evidence type="ECO:0000313" key="2">
    <source>
        <dbReference type="Proteomes" id="UP001169242"/>
    </source>
</evidence>
<dbReference type="AlphaFoldDB" id="A0AA42J1A7"/>
<gene>
    <name evidence="1" type="ORF">PBV87_10890</name>
</gene>
<proteinExistence type="predicted"/>
<evidence type="ECO:0000313" key="1">
    <source>
        <dbReference type="EMBL" id="MDA3731986.1"/>
    </source>
</evidence>
<dbReference type="Proteomes" id="UP001169242">
    <property type="component" value="Unassembled WGS sequence"/>
</dbReference>
<accession>A0AA42J1A7</accession>
<dbReference type="EMBL" id="JAQIFT010000043">
    <property type="protein sequence ID" value="MDA3731986.1"/>
    <property type="molecule type" value="Genomic_DNA"/>
</dbReference>
<dbReference type="RefSeq" id="WP_271012285.1">
    <property type="nucleotide sequence ID" value="NZ_JAQIFT010000043.1"/>
</dbReference>
<name>A0AA42J1A7_9FIRM</name>
<reference evidence="1" key="1">
    <citation type="journal article" date="2023" name="Int. J. Syst. Evol. Microbiol.">
        <title>&lt;i&gt;Holtiella tumoricola&lt;/i&gt; gen. nov. sp. nov., isolated from a human clinical sample.</title>
        <authorList>
            <person name="Allen-Vercoe E."/>
            <person name="Daigneault M.C."/>
            <person name="Vancuren S.J."/>
            <person name="Cochrane K."/>
            <person name="O'Neal L.L."/>
            <person name="Sankaranarayanan K."/>
            <person name="Lawson P.A."/>
        </authorList>
    </citation>
    <scope>NUCLEOTIDE SEQUENCE</scope>
    <source>
        <strain evidence="1">CC70A</strain>
    </source>
</reference>
<keyword evidence="2" id="KW-1185">Reference proteome</keyword>
<organism evidence="1 2">
    <name type="scientific">Holtiella tumoricola</name>
    <dbReference type="NCBI Taxonomy" id="3018743"/>
    <lineage>
        <taxon>Bacteria</taxon>
        <taxon>Bacillati</taxon>
        <taxon>Bacillota</taxon>
        <taxon>Clostridia</taxon>
        <taxon>Lachnospirales</taxon>
        <taxon>Cellulosilyticaceae</taxon>
        <taxon>Holtiella</taxon>
    </lineage>
</organism>
<comment type="caution">
    <text evidence="1">The sequence shown here is derived from an EMBL/GenBank/DDBJ whole genome shotgun (WGS) entry which is preliminary data.</text>
</comment>